<organism evidence="2 3">
    <name type="scientific">Acetobacter vaccinii</name>
    <dbReference type="NCBI Taxonomy" id="2592655"/>
    <lineage>
        <taxon>Bacteria</taxon>
        <taxon>Pseudomonadati</taxon>
        <taxon>Pseudomonadota</taxon>
        <taxon>Alphaproteobacteria</taxon>
        <taxon>Acetobacterales</taxon>
        <taxon>Acetobacteraceae</taxon>
        <taxon>Acetobacter</taxon>
    </lineage>
</organism>
<reference evidence="2 3" key="1">
    <citation type="submission" date="2019-09" db="EMBL/GenBank/DDBJ databases">
        <title>Genome sequencing of strain KACC 21233.</title>
        <authorList>
            <person name="Heo J."/>
            <person name="Kim S.-J."/>
            <person name="Kim J.-S."/>
            <person name="Hong S.-B."/>
            <person name="Kwon S.-W."/>
        </authorList>
    </citation>
    <scope>NUCLEOTIDE SEQUENCE [LARGE SCALE GENOMIC DNA]</scope>
    <source>
        <strain evidence="2 3">KACC 21233</strain>
    </source>
</reference>
<dbReference type="RefSeq" id="WP_149278503.1">
    <property type="nucleotide sequence ID" value="NZ_CP043506.1"/>
</dbReference>
<dbReference type="EMBL" id="CP043506">
    <property type="protein sequence ID" value="QEO16823.1"/>
    <property type="molecule type" value="Genomic_DNA"/>
</dbReference>
<evidence type="ECO:0000313" key="2">
    <source>
        <dbReference type="EMBL" id="QEO16823.1"/>
    </source>
</evidence>
<evidence type="ECO:0000256" key="1">
    <source>
        <dbReference type="SAM" id="MobiDB-lite"/>
    </source>
</evidence>
<evidence type="ECO:0000313" key="3">
    <source>
        <dbReference type="Proteomes" id="UP000324536"/>
    </source>
</evidence>
<sequence>MEKQDMTTQIEPDFGQEDVTSSRPLLDRPVAPWKGHSTSTSRPIYASKAGFGTHASRCLPSATAMPHRFDSTMRHASAPSSSAILSAIAP</sequence>
<dbReference type="KEGG" id="acek:FLP30_02840"/>
<dbReference type="Proteomes" id="UP000324536">
    <property type="component" value="Chromosome"/>
</dbReference>
<proteinExistence type="predicted"/>
<feature type="compositionally biased region" description="Polar residues" evidence="1">
    <location>
        <begin position="1"/>
        <end position="10"/>
    </location>
</feature>
<dbReference type="AlphaFoldDB" id="A0A5C1YLH2"/>
<gene>
    <name evidence="2" type="ORF">FLP30_02840</name>
</gene>
<protein>
    <submittedName>
        <fullName evidence="2">Uncharacterized protein</fullName>
    </submittedName>
</protein>
<name>A0A5C1YLH2_9PROT</name>
<accession>A0A5C1YLH2</accession>
<feature type="region of interest" description="Disordered" evidence="1">
    <location>
        <begin position="1"/>
        <end position="44"/>
    </location>
</feature>
<keyword evidence="3" id="KW-1185">Reference proteome</keyword>